<protein>
    <submittedName>
        <fullName evidence="2">Uncharacterized protein</fullName>
    </submittedName>
</protein>
<evidence type="ECO:0000256" key="1">
    <source>
        <dbReference type="SAM" id="MobiDB-lite"/>
    </source>
</evidence>
<dbReference type="AlphaFoldDB" id="A0A1S1QVB2"/>
<name>A0A1S1QVB2_9ACTN</name>
<evidence type="ECO:0000313" key="3">
    <source>
        <dbReference type="Proteomes" id="UP000179769"/>
    </source>
</evidence>
<dbReference type="EMBL" id="MAXA01000118">
    <property type="protein sequence ID" value="OHV36354.1"/>
    <property type="molecule type" value="Genomic_DNA"/>
</dbReference>
<sequence>MDAWPRLDEFQVFDHEVRRLRRARSLRRERLGRATLLRIATDLAAQAGRDDTEDALRRSPDHPDSGWPEDR</sequence>
<keyword evidence="3" id="KW-1185">Reference proteome</keyword>
<dbReference type="Proteomes" id="UP000179769">
    <property type="component" value="Unassembled WGS sequence"/>
</dbReference>
<reference evidence="3" key="1">
    <citation type="submission" date="2016-07" db="EMBL/GenBank/DDBJ databases">
        <title>Frankia sp. NRRL B-16219 Genome sequencing.</title>
        <authorList>
            <person name="Ghodhbane-Gtari F."/>
            <person name="Swanson E."/>
            <person name="Gueddou A."/>
            <person name="Louati M."/>
            <person name="Nouioui I."/>
            <person name="Hezbri K."/>
            <person name="Abebe-Akele F."/>
            <person name="Simpson S."/>
            <person name="Morris K."/>
            <person name="Thomas K."/>
            <person name="Gtari M."/>
            <person name="Tisa L.S."/>
        </authorList>
    </citation>
    <scope>NUCLEOTIDE SEQUENCE [LARGE SCALE GENOMIC DNA]</scope>
    <source>
        <strain evidence="3">NRRL B-16219</strain>
    </source>
</reference>
<dbReference type="RefSeq" id="WP_071062007.1">
    <property type="nucleotide sequence ID" value="NZ_MAXA01000118.1"/>
</dbReference>
<organism evidence="2 3">
    <name type="scientific">Parafrankia soli</name>
    <dbReference type="NCBI Taxonomy" id="2599596"/>
    <lineage>
        <taxon>Bacteria</taxon>
        <taxon>Bacillati</taxon>
        <taxon>Actinomycetota</taxon>
        <taxon>Actinomycetes</taxon>
        <taxon>Frankiales</taxon>
        <taxon>Frankiaceae</taxon>
        <taxon>Parafrankia</taxon>
    </lineage>
</organism>
<evidence type="ECO:0000313" key="2">
    <source>
        <dbReference type="EMBL" id="OHV36354.1"/>
    </source>
</evidence>
<comment type="caution">
    <text evidence="2">The sequence shown here is derived from an EMBL/GenBank/DDBJ whole genome shotgun (WGS) entry which is preliminary data.</text>
</comment>
<accession>A0A1S1QVB2</accession>
<gene>
    <name evidence="2" type="ORF">BBK14_33300</name>
</gene>
<proteinExistence type="predicted"/>
<feature type="compositionally biased region" description="Basic and acidic residues" evidence="1">
    <location>
        <begin position="48"/>
        <end position="71"/>
    </location>
</feature>
<feature type="region of interest" description="Disordered" evidence="1">
    <location>
        <begin position="43"/>
        <end position="71"/>
    </location>
</feature>